<comment type="similarity">
    <text evidence="1 5">Belongs to the universal ribosomal protein uL4 family.</text>
</comment>
<dbReference type="Proteomes" id="UP000014227">
    <property type="component" value="Chromosome I"/>
</dbReference>
<gene>
    <name evidence="5" type="primary">rplD</name>
    <name evidence="7" type="ORF">CCALI_02863</name>
</gene>
<dbReference type="eggNOG" id="COG0088">
    <property type="taxonomic scope" value="Bacteria"/>
</dbReference>
<feature type="region of interest" description="Disordered" evidence="6">
    <location>
        <begin position="42"/>
        <end position="91"/>
    </location>
</feature>
<evidence type="ECO:0000256" key="6">
    <source>
        <dbReference type="SAM" id="MobiDB-lite"/>
    </source>
</evidence>
<dbReference type="PANTHER" id="PTHR10746:SF6">
    <property type="entry name" value="LARGE RIBOSOMAL SUBUNIT PROTEIN UL4M"/>
    <property type="match status" value="1"/>
</dbReference>
<dbReference type="Pfam" id="PF00573">
    <property type="entry name" value="Ribosomal_L4"/>
    <property type="match status" value="1"/>
</dbReference>
<evidence type="ECO:0000256" key="5">
    <source>
        <dbReference type="HAMAP-Rule" id="MF_01328"/>
    </source>
</evidence>
<dbReference type="EMBL" id="HF951689">
    <property type="protein sequence ID" value="CCW36648.1"/>
    <property type="molecule type" value="Genomic_DNA"/>
</dbReference>
<dbReference type="RefSeq" id="WP_016484152.1">
    <property type="nucleotide sequence ID" value="NC_021487.1"/>
</dbReference>
<dbReference type="Gene3D" id="3.40.1370.10">
    <property type="match status" value="1"/>
</dbReference>
<feature type="compositionally biased region" description="Basic and acidic residues" evidence="6">
    <location>
        <begin position="47"/>
        <end position="59"/>
    </location>
</feature>
<comment type="function">
    <text evidence="5">Forms part of the polypeptide exit tunnel.</text>
</comment>
<keyword evidence="5" id="KW-0699">rRNA-binding</keyword>
<evidence type="ECO:0000256" key="1">
    <source>
        <dbReference type="ARBA" id="ARBA00010528"/>
    </source>
</evidence>
<dbReference type="InParanoid" id="S0F078"/>
<dbReference type="FunCoup" id="S0F078">
    <property type="interactions" value="461"/>
</dbReference>
<evidence type="ECO:0000256" key="3">
    <source>
        <dbReference type="ARBA" id="ARBA00023274"/>
    </source>
</evidence>
<dbReference type="AlphaFoldDB" id="S0F078"/>
<dbReference type="KEGG" id="ccz:CCALI_02863"/>
<keyword evidence="5" id="KW-0694">RNA-binding</keyword>
<evidence type="ECO:0000256" key="2">
    <source>
        <dbReference type="ARBA" id="ARBA00022980"/>
    </source>
</evidence>
<dbReference type="SUPFAM" id="SSF52166">
    <property type="entry name" value="Ribosomal protein L4"/>
    <property type="match status" value="1"/>
</dbReference>
<keyword evidence="8" id="KW-1185">Reference proteome</keyword>
<dbReference type="OrthoDB" id="9803201at2"/>
<comment type="subunit">
    <text evidence="5">Part of the 50S ribosomal subunit.</text>
</comment>
<evidence type="ECO:0000313" key="8">
    <source>
        <dbReference type="Proteomes" id="UP000014227"/>
    </source>
</evidence>
<dbReference type="PATRIC" id="fig|1303518.3.peg.2968"/>
<dbReference type="HAMAP" id="MF_01328_B">
    <property type="entry name" value="Ribosomal_uL4_B"/>
    <property type="match status" value="1"/>
</dbReference>
<evidence type="ECO:0000256" key="4">
    <source>
        <dbReference type="ARBA" id="ARBA00035244"/>
    </source>
</evidence>
<dbReference type="PANTHER" id="PTHR10746">
    <property type="entry name" value="50S RIBOSOMAL PROTEIN L4"/>
    <property type="match status" value="1"/>
</dbReference>
<dbReference type="GO" id="GO:1990904">
    <property type="term" value="C:ribonucleoprotein complex"/>
    <property type="evidence" value="ECO:0007669"/>
    <property type="project" value="UniProtKB-KW"/>
</dbReference>
<sequence>MASVPLYNMEGNEIGSLSLPDSIFGVEFREALVHQVVVAEEANQRQGTHDTKQRSEVRGGGRKPWRQKGTGRARQGSIRAPHWRGGGVVFGPHPRDYRKDLPVKMRRSAMRSALSAKVREGAVIGLEKLAFDAIKTKQAVALLKALGLESERRVLIIVPEYDKTALLSTRNLPMVTLRYAPNFSVRDVMVAHKIVLVAAAVEKIAAAWAPEESKEEVAVV</sequence>
<dbReference type="InterPro" id="IPR013005">
    <property type="entry name" value="Ribosomal_uL4-like"/>
</dbReference>
<dbReference type="InterPro" id="IPR002136">
    <property type="entry name" value="Ribosomal_uL4"/>
</dbReference>
<dbReference type="GO" id="GO:0005840">
    <property type="term" value="C:ribosome"/>
    <property type="evidence" value="ECO:0007669"/>
    <property type="project" value="UniProtKB-KW"/>
</dbReference>
<organism evidence="7 8">
    <name type="scientific">Chthonomonas calidirosea (strain DSM 23976 / ICMP 18418 / T49)</name>
    <dbReference type="NCBI Taxonomy" id="1303518"/>
    <lineage>
        <taxon>Bacteria</taxon>
        <taxon>Bacillati</taxon>
        <taxon>Armatimonadota</taxon>
        <taxon>Chthonomonadia</taxon>
        <taxon>Chthonomonadales</taxon>
        <taxon>Chthonomonadaceae</taxon>
        <taxon>Chthonomonas</taxon>
    </lineage>
</organism>
<dbReference type="GO" id="GO:0019843">
    <property type="term" value="F:rRNA binding"/>
    <property type="evidence" value="ECO:0007669"/>
    <property type="project" value="UniProtKB-UniRule"/>
</dbReference>
<dbReference type="STRING" id="454171.CP488_01225"/>
<keyword evidence="2 5" id="KW-0689">Ribosomal protein</keyword>
<dbReference type="GO" id="GO:0003735">
    <property type="term" value="F:structural constituent of ribosome"/>
    <property type="evidence" value="ECO:0007669"/>
    <property type="project" value="InterPro"/>
</dbReference>
<dbReference type="HOGENOM" id="CLU_041575_5_2_0"/>
<keyword evidence="3 5" id="KW-0687">Ribonucleoprotein</keyword>
<reference evidence="8" key="1">
    <citation type="submission" date="2013-03" db="EMBL/GenBank/DDBJ databases">
        <title>Genome sequence of Chthonomonas calidirosea, the first sequenced genome from the Armatimonadetes phylum (formally candidate division OP10).</title>
        <authorList>
            <person name="Lee K.C.Y."/>
            <person name="Morgan X.C."/>
            <person name="Dunfield P.F."/>
            <person name="Tamas I."/>
            <person name="Houghton K.M."/>
            <person name="Vyssotski M."/>
            <person name="Ryan J.L.J."/>
            <person name="Lagutin K."/>
            <person name="McDonald I.R."/>
            <person name="Stott M.B."/>
        </authorList>
    </citation>
    <scope>NUCLEOTIDE SEQUENCE [LARGE SCALE GENOMIC DNA]</scope>
    <source>
        <strain evidence="8">DSM 23976 / ICMP 18418 / T49</strain>
    </source>
</reference>
<dbReference type="InterPro" id="IPR023574">
    <property type="entry name" value="Ribosomal_uL4_dom_sf"/>
</dbReference>
<protein>
    <recommendedName>
        <fullName evidence="4 5">Large ribosomal subunit protein uL4</fullName>
    </recommendedName>
</protein>
<proteinExistence type="inferred from homology"/>
<feature type="compositionally biased region" description="Basic residues" evidence="6">
    <location>
        <begin position="60"/>
        <end position="71"/>
    </location>
</feature>
<comment type="function">
    <text evidence="5">One of the primary rRNA binding proteins, this protein initially binds near the 5'-end of the 23S rRNA. It is important during the early stages of 50S assembly. It makes multiple contacts with different domains of the 23S rRNA in the assembled 50S subunit and ribosome.</text>
</comment>
<dbReference type="NCBIfam" id="TIGR03953">
    <property type="entry name" value="rplD_bact"/>
    <property type="match status" value="1"/>
</dbReference>
<dbReference type="GO" id="GO:0006412">
    <property type="term" value="P:translation"/>
    <property type="evidence" value="ECO:0007669"/>
    <property type="project" value="UniProtKB-UniRule"/>
</dbReference>
<accession>S0F078</accession>
<evidence type="ECO:0000313" key="7">
    <source>
        <dbReference type="EMBL" id="CCW36648.1"/>
    </source>
</evidence>
<name>S0F078_CHTCT</name>